<dbReference type="SUPFAM" id="SSF53098">
    <property type="entry name" value="Ribonuclease H-like"/>
    <property type="match status" value="1"/>
</dbReference>
<feature type="domain" description="Integrase catalytic" evidence="3">
    <location>
        <begin position="248"/>
        <end position="464"/>
    </location>
</feature>
<dbReference type="Gene3D" id="3.30.420.10">
    <property type="entry name" value="Ribonuclease H-like superfamily/Ribonuclease H"/>
    <property type="match status" value="1"/>
</dbReference>
<dbReference type="Pfam" id="PF09299">
    <property type="entry name" value="Mu-transpos_C"/>
    <property type="match status" value="1"/>
</dbReference>
<accession>A0ABQ2AZJ0</accession>
<dbReference type="InterPro" id="IPR015378">
    <property type="entry name" value="Transposase-like_Mu_C"/>
</dbReference>
<proteinExistence type="predicted"/>
<protein>
    <recommendedName>
        <fullName evidence="3">Integrase catalytic domain-containing protein</fullName>
    </recommendedName>
</protein>
<feature type="region of interest" description="Disordered" evidence="2">
    <location>
        <begin position="641"/>
        <end position="685"/>
    </location>
</feature>
<dbReference type="PROSITE" id="PS50994">
    <property type="entry name" value="INTEGRASE"/>
    <property type="match status" value="1"/>
</dbReference>
<dbReference type="RefSeq" id="WP_188572978.1">
    <property type="nucleotide sequence ID" value="NZ_BMFW01000025.1"/>
</dbReference>
<sequence length="685" mass="76767">MQSAIGPGDVVTVAGTRWEIVAFHDNVFSMRDVKTGEVTVMSYSEICRELDTPPTFDRRIPETGKLDVASKSERQRLEEWIPRVEEIIDGKPGGAEGYRPGYNPELTTQGQRVDLMVRQLKDAGIGIGKRTLERYVAAYKDSGPAGLVDMRTTRNHHPLDGIHSAVLGCIDAMIEDRLYKASIPWKVQATNVILMIKEQFPDREFPIPGRDRLIAAIKEKTKGSEPNGPAKRRRTASNAPDWTFHGMSAIMPGSEVQIDSSRYDVRARKPDGKPGSFTLTVMMDKCTHTAMALSVQDSGQGAAHAYLLAQALSPAERRPGSDELFNPWVLKGKQLPWASLLDLQEVAKWETRRPVIRIFRIVTDNGKDFTSKVFDSACRQLGIIITRSSTRSPTDKAMIERFFDTLLDQFIAYLPGNTGGGVDRRGKNPDAEELLDIEDLVILLDRWIVQYWQNQPLDALRDPLAPSAKPVSPNVMYASMFPFVGYVPLALAEADYISLMPVEHRTLQSDGIEFHRRQYDSDELHLLRMHTSGDSKLGKNGGEWEIHYRPTDPRTIWVYVPHEDRYIPCYMKETRFDNPHLSGVWTIAHEFVENGYVIPSEEAAEVSASFIKREVARIRLAEKRKKAAELAEHLAELQGMGGPATRTTLSEGSAVGEDWDNVPDYPMTAPGVERPSPESDLDGEI</sequence>
<dbReference type="InterPro" id="IPR036397">
    <property type="entry name" value="RNaseH_sf"/>
</dbReference>
<comment type="caution">
    <text evidence="4">The sequence shown here is derived from an EMBL/GenBank/DDBJ whole genome shotgun (WGS) entry which is preliminary data.</text>
</comment>
<gene>
    <name evidence="4" type="ORF">GCM10007170_36660</name>
</gene>
<reference evidence="5" key="1">
    <citation type="journal article" date="2019" name="Int. J. Syst. Evol. Microbiol.">
        <title>The Global Catalogue of Microorganisms (GCM) 10K type strain sequencing project: providing services to taxonomists for standard genome sequencing and annotation.</title>
        <authorList>
            <consortium name="The Broad Institute Genomics Platform"/>
            <consortium name="The Broad Institute Genome Sequencing Center for Infectious Disease"/>
            <person name="Wu L."/>
            <person name="Ma J."/>
        </authorList>
    </citation>
    <scope>NUCLEOTIDE SEQUENCE [LARGE SCALE GENOMIC DNA]</scope>
    <source>
        <strain evidence="5">CGMCC 1.12778</strain>
    </source>
</reference>
<evidence type="ECO:0000256" key="1">
    <source>
        <dbReference type="SAM" id="Coils"/>
    </source>
</evidence>
<keyword evidence="1" id="KW-0175">Coiled coil</keyword>
<dbReference type="Proteomes" id="UP000643279">
    <property type="component" value="Unassembled WGS sequence"/>
</dbReference>
<evidence type="ECO:0000313" key="5">
    <source>
        <dbReference type="Proteomes" id="UP000643279"/>
    </source>
</evidence>
<evidence type="ECO:0000313" key="4">
    <source>
        <dbReference type="EMBL" id="GGI00160.1"/>
    </source>
</evidence>
<feature type="coiled-coil region" evidence="1">
    <location>
        <begin position="611"/>
        <end position="640"/>
    </location>
</feature>
<evidence type="ECO:0000259" key="3">
    <source>
        <dbReference type="PROSITE" id="PS50994"/>
    </source>
</evidence>
<dbReference type="EMBL" id="BMFW01000025">
    <property type="protein sequence ID" value="GGI00160.1"/>
    <property type="molecule type" value="Genomic_DNA"/>
</dbReference>
<dbReference type="InterPro" id="IPR001584">
    <property type="entry name" value="Integrase_cat-core"/>
</dbReference>
<name>A0ABQ2AZJ0_9MICC</name>
<organism evidence="4 5">
    <name type="scientific">Arthrobacter liuii</name>
    <dbReference type="NCBI Taxonomy" id="1476996"/>
    <lineage>
        <taxon>Bacteria</taxon>
        <taxon>Bacillati</taxon>
        <taxon>Actinomycetota</taxon>
        <taxon>Actinomycetes</taxon>
        <taxon>Micrococcales</taxon>
        <taxon>Micrococcaceae</taxon>
        <taxon>Arthrobacter</taxon>
    </lineage>
</organism>
<dbReference type="InterPro" id="IPR012337">
    <property type="entry name" value="RNaseH-like_sf"/>
</dbReference>
<evidence type="ECO:0000256" key="2">
    <source>
        <dbReference type="SAM" id="MobiDB-lite"/>
    </source>
</evidence>
<keyword evidence="5" id="KW-1185">Reference proteome</keyword>